<evidence type="ECO:0000259" key="4">
    <source>
        <dbReference type="Pfam" id="PF00149"/>
    </source>
</evidence>
<evidence type="ECO:0000313" key="6">
    <source>
        <dbReference type="EMBL" id="ORY29141.1"/>
    </source>
</evidence>
<feature type="domain" description="Calcineurin-like phosphoesterase" evidence="4">
    <location>
        <begin position="114"/>
        <end position="298"/>
    </location>
</feature>
<evidence type="ECO:0000256" key="3">
    <source>
        <dbReference type="SAM" id="MobiDB-lite"/>
    </source>
</evidence>
<protein>
    <recommendedName>
        <fullName evidence="8">Metallo-dependent phosphatase-like protein</fullName>
    </recommendedName>
</protein>
<dbReference type="AlphaFoldDB" id="A0A1Y2B2U3"/>
<comment type="similarity">
    <text evidence="1">Belongs to the 5'-nucleotidase family.</text>
</comment>
<dbReference type="InterPro" id="IPR029052">
    <property type="entry name" value="Metallo-depent_PP-like"/>
</dbReference>
<dbReference type="Proteomes" id="UP000193986">
    <property type="component" value="Unassembled WGS sequence"/>
</dbReference>
<dbReference type="InterPro" id="IPR004843">
    <property type="entry name" value="Calcineurin-like_PHP"/>
</dbReference>
<dbReference type="Pfam" id="PF02872">
    <property type="entry name" value="5_nucleotid_C"/>
    <property type="match status" value="1"/>
</dbReference>
<gene>
    <name evidence="6" type="ORF">BCR39DRAFT_532806</name>
</gene>
<dbReference type="PANTHER" id="PTHR11575">
    <property type="entry name" value="5'-NUCLEOTIDASE-RELATED"/>
    <property type="match status" value="1"/>
</dbReference>
<evidence type="ECO:0008006" key="8">
    <source>
        <dbReference type="Google" id="ProtNLM"/>
    </source>
</evidence>
<dbReference type="EMBL" id="MCFC01000027">
    <property type="protein sequence ID" value="ORY29141.1"/>
    <property type="molecule type" value="Genomic_DNA"/>
</dbReference>
<evidence type="ECO:0000256" key="2">
    <source>
        <dbReference type="ARBA" id="ARBA00022729"/>
    </source>
</evidence>
<organism evidence="6 7">
    <name type="scientific">Naematelia encephala</name>
    <dbReference type="NCBI Taxonomy" id="71784"/>
    <lineage>
        <taxon>Eukaryota</taxon>
        <taxon>Fungi</taxon>
        <taxon>Dikarya</taxon>
        <taxon>Basidiomycota</taxon>
        <taxon>Agaricomycotina</taxon>
        <taxon>Tremellomycetes</taxon>
        <taxon>Tremellales</taxon>
        <taxon>Naemateliaceae</taxon>
        <taxon>Naematelia</taxon>
    </lineage>
</organism>
<feature type="compositionally biased region" description="Basic and acidic residues" evidence="3">
    <location>
        <begin position="745"/>
        <end position="772"/>
    </location>
</feature>
<comment type="caution">
    <text evidence="6">The sequence shown here is derived from an EMBL/GenBank/DDBJ whole genome shotgun (WGS) entry which is preliminary data.</text>
</comment>
<dbReference type="GO" id="GO:0009166">
    <property type="term" value="P:nucleotide catabolic process"/>
    <property type="evidence" value="ECO:0007669"/>
    <property type="project" value="InterPro"/>
</dbReference>
<dbReference type="InterPro" id="IPR006179">
    <property type="entry name" value="5_nucleotidase/apyrase"/>
</dbReference>
<evidence type="ECO:0000256" key="1">
    <source>
        <dbReference type="ARBA" id="ARBA00006654"/>
    </source>
</evidence>
<feature type="domain" description="5'-Nucleotidase C-terminal" evidence="5">
    <location>
        <begin position="409"/>
        <end position="551"/>
    </location>
</feature>
<dbReference type="InterPro" id="IPR008334">
    <property type="entry name" value="5'-Nucleotdase_C"/>
</dbReference>
<feature type="region of interest" description="Disordered" evidence="3">
    <location>
        <begin position="62"/>
        <end position="112"/>
    </location>
</feature>
<dbReference type="Pfam" id="PF00149">
    <property type="entry name" value="Metallophos"/>
    <property type="match status" value="1"/>
</dbReference>
<dbReference type="SUPFAM" id="SSF56300">
    <property type="entry name" value="Metallo-dependent phosphatases"/>
    <property type="match status" value="1"/>
</dbReference>
<dbReference type="PRINTS" id="PR01607">
    <property type="entry name" value="APYRASEFAMLY"/>
</dbReference>
<name>A0A1Y2B2U3_9TREE</name>
<dbReference type="STRING" id="71784.A0A1Y2B2U3"/>
<dbReference type="SUPFAM" id="SSF55816">
    <property type="entry name" value="5'-nucleotidase (syn. UDP-sugar hydrolase), C-terminal domain"/>
    <property type="match status" value="1"/>
</dbReference>
<dbReference type="PANTHER" id="PTHR11575:SF48">
    <property type="entry name" value="5'-NUCLEOTIDASE"/>
    <property type="match status" value="1"/>
</dbReference>
<dbReference type="GO" id="GO:0016787">
    <property type="term" value="F:hydrolase activity"/>
    <property type="evidence" value="ECO:0007669"/>
    <property type="project" value="InterPro"/>
</dbReference>
<feature type="region of interest" description="Disordered" evidence="3">
    <location>
        <begin position="745"/>
        <end position="779"/>
    </location>
</feature>
<dbReference type="Gene3D" id="3.60.21.10">
    <property type="match status" value="1"/>
</dbReference>
<keyword evidence="7" id="KW-1185">Reference proteome</keyword>
<feature type="region of interest" description="Disordered" evidence="3">
    <location>
        <begin position="680"/>
        <end position="722"/>
    </location>
</feature>
<feature type="compositionally biased region" description="Low complexity" evidence="3">
    <location>
        <begin position="680"/>
        <end position="697"/>
    </location>
</feature>
<evidence type="ECO:0000313" key="7">
    <source>
        <dbReference type="Proteomes" id="UP000193986"/>
    </source>
</evidence>
<dbReference type="InParanoid" id="A0A1Y2B2U3"/>
<reference evidence="6 7" key="1">
    <citation type="submission" date="2016-07" db="EMBL/GenBank/DDBJ databases">
        <title>Pervasive Adenine N6-methylation of Active Genes in Fungi.</title>
        <authorList>
            <consortium name="DOE Joint Genome Institute"/>
            <person name="Mondo S.J."/>
            <person name="Dannebaum R.O."/>
            <person name="Kuo R.C."/>
            <person name="Labutti K."/>
            <person name="Haridas S."/>
            <person name="Kuo A."/>
            <person name="Salamov A."/>
            <person name="Ahrendt S.R."/>
            <person name="Lipzen A."/>
            <person name="Sullivan W."/>
            <person name="Andreopoulos W.B."/>
            <person name="Clum A."/>
            <person name="Lindquist E."/>
            <person name="Daum C."/>
            <person name="Ramamoorthy G.K."/>
            <person name="Gryganskyi A."/>
            <person name="Culley D."/>
            <person name="Magnuson J.K."/>
            <person name="James T.Y."/>
            <person name="O'Malley M.A."/>
            <person name="Stajich J.E."/>
            <person name="Spatafora J.W."/>
            <person name="Visel A."/>
            <person name="Grigoriev I.V."/>
        </authorList>
    </citation>
    <scope>NUCLEOTIDE SEQUENCE [LARGE SCALE GENOMIC DNA]</scope>
    <source>
        <strain evidence="6 7">68-887.2</strain>
    </source>
</reference>
<feature type="compositionally biased region" description="Basic and acidic residues" evidence="3">
    <location>
        <begin position="97"/>
        <end position="112"/>
    </location>
</feature>
<dbReference type="Gene3D" id="3.90.780.10">
    <property type="entry name" value="5'-Nucleotidase, C-terminal domain"/>
    <property type="match status" value="1"/>
</dbReference>
<accession>A0A1Y2B2U3</accession>
<sequence length="814" mass="90244">MSIDLPILAFNDVYRVSQRYVPQPGAPSVNLKEQDTKEGASISVSQFGHLLLSLREQWLDKPLSGDRPLSEDTSIEDSKKPKVDGIEKGGKIDQIQEDGKTEKKEEDGKTEKTKEGLVLFAGDVFNPSVESSVTRGSHMVPIMNALKVDCACVGNHDFDFGYPHLTRLVNATRFPWLLSNIIDSRTGKTPEKLQKFWVTERCGVKIGVVGLVEKDWIATIPSWPESFQYREMKETALELSKELRDPHGEHKVDIIIALTHCRVTNDIRLANQLGAVQKDGMETQHGVDLLIGGHDHMYYIGKGATAWEGFAGNRTAEYLEEDQGVRLIKSGTDFRDLSSATLTLSPPHPKSAVRRRTIQHLKGKHHYILPSSPRSPDIDHLISSLLSSVSDSLSKPVCFTLTPFDARSEIARTQETGLGNWVADVLLHAYAESLFEKEDTGDKGNGGEVTKEVKQRQGKGGADAVIICGGTLRGDSQYGPGKIILGDILEILPFQDPVVCIEIDGKGIWDTLESALSKWPSQEGRFPIVAGLQVVWDHSLPPNQRVKSIHLVNPPDSSESQDDESNEDLVDFVEQDDGTTIEVKQRKTKVGDEIRNEEGGRVYRVITREYMALGYDGFTALKNRKFVVDDEAGQIMSSIIRHFLLGSAYIFRHKQLRDAHHSHQSKRTQQVIDKARLQSVASPNASLSSSPQSARRLNFGLHSPPTSPGREDGPMSPGAGKRHVVQHDWTSIRDAMRIARTEHLSSVDTLEGHEMRHHGENKSAEKKPEGPPKNDAQAAYFVDQNSKEELKALEDDLAIVAPLVDGRLKDLAST</sequence>
<keyword evidence="2" id="KW-0732">Signal</keyword>
<evidence type="ECO:0000259" key="5">
    <source>
        <dbReference type="Pfam" id="PF02872"/>
    </source>
</evidence>
<dbReference type="InterPro" id="IPR036907">
    <property type="entry name" value="5'-Nucleotdase_C_sf"/>
</dbReference>
<dbReference type="OrthoDB" id="10252235at2759"/>
<proteinExistence type="inferred from homology"/>
<feature type="compositionally biased region" description="Basic and acidic residues" evidence="3">
    <location>
        <begin position="76"/>
        <end position="91"/>
    </location>
</feature>